<dbReference type="SMART" id="SM00387">
    <property type="entry name" value="HATPase_c"/>
    <property type="match status" value="1"/>
</dbReference>
<comment type="catalytic activity">
    <reaction evidence="1">
        <text>ATP + protein L-histidine = ADP + protein N-phospho-L-histidine.</text>
        <dbReference type="EC" id="2.7.13.3"/>
    </reaction>
</comment>
<keyword evidence="8" id="KW-1133">Transmembrane helix</keyword>
<dbReference type="Gene3D" id="3.30.565.10">
    <property type="entry name" value="Histidine kinase-like ATPase, C-terminal domain"/>
    <property type="match status" value="1"/>
</dbReference>
<dbReference type="CDD" id="cd00082">
    <property type="entry name" value="HisKA"/>
    <property type="match status" value="1"/>
</dbReference>
<evidence type="ECO:0000256" key="5">
    <source>
        <dbReference type="ARBA" id="ARBA00022679"/>
    </source>
</evidence>
<dbReference type="EMBL" id="JADJIB010000002">
    <property type="protein sequence ID" value="MBK7272586.1"/>
    <property type="molecule type" value="Genomic_DNA"/>
</dbReference>
<dbReference type="SUPFAM" id="SSF55874">
    <property type="entry name" value="ATPase domain of HSP90 chaperone/DNA topoisomerase II/histidine kinase"/>
    <property type="match status" value="1"/>
</dbReference>
<dbReference type="InterPro" id="IPR005467">
    <property type="entry name" value="His_kinase_dom"/>
</dbReference>
<dbReference type="SMART" id="SM00388">
    <property type="entry name" value="HisKA"/>
    <property type="match status" value="1"/>
</dbReference>
<evidence type="ECO:0000259" key="9">
    <source>
        <dbReference type="PROSITE" id="PS50109"/>
    </source>
</evidence>
<dbReference type="InterPro" id="IPR003594">
    <property type="entry name" value="HATPase_dom"/>
</dbReference>
<evidence type="ECO:0000313" key="12">
    <source>
        <dbReference type="EMBL" id="MBL0002630.1"/>
    </source>
</evidence>
<accession>A0A935CEQ8</accession>
<organism evidence="10 13">
    <name type="scientific">Candidatus Phosphoribacter hodrii</name>
    <dbReference type="NCBI Taxonomy" id="2953743"/>
    <lineage>
        <taxon>Bacteria</taxon>
        <taxon>Bacillati</taxon>
        <taxon>Actinomycetota</taxon>
        <taxon>Actinomycetes</taxon>
        <taxon>Micrococcales</taxon>
        <taxon>Dermatophilaceae</taxon>
        <taxon>Candidatus Phosphoribacter</taxon>
    </lineage>
</organism>
<comment type="subcellular location">
    <subcellularLocation>
        <location evidence="2">Cell membrane</location>
    </subcellularLocation>
</comment>
<dbReference type="CDD" id="cd00075">
    <property type="entry name" value="HATPase"/>
    <property type="match status" value="1"/>
</dbReference>
<evidence type="ECO:0000256" key="1">
    <source>
        <dbReference type="ARBA" id="ARBA00000085"/>
    </source>
</evidence>
<dbReference type="PROSITE" id="PS50109">
    <property type="entry name" value="HIS_KIN"/>
    <property type="match status" value="1"/>
</dbReference>
<dbReference type="InterPro" id="IPR036097">
    <property type="entry name" value="HisK_dim/P_sf"/>
</dbReference>
<gene>
    <name evidence="10" type="ORF">IPF40_04125</name>
    <name evidence="11" type="ORF">IPI13_05270</name>
    <name evidence="12" type="ORF">IPP00_01040</name>
</gene>
<keyword evidence="4" id="KW-0597">Phosphoprotein</keyword>
<dbReference type="GO" id="GO:0005886">
    <property type="term" value="C:plasma membrane"/>
    <property type="evidence" value="ECO:0007669"/>
    <property type="project" value="UniProtKB-SubCell"/>
</dbReference>
<evidence type="ECO:0000256" key="6">
    <source>
        <dbReference type="ARBA" id="ARBA00022777"/>
    </source>
</evidence>
<evidence type="ECO:0000313" key="10">
    <source>
        <dbReference type="EMBL" id="MBK6300261.1"/>
    </source>
</evidence>
<dbReference type="InterPro" id="IPR036890">
    <property type="entry name" value="HATPase_C_sf"/>
</dbReference>
<dbReference type="Proteomes" id="UP000726105">
    <property type="component" value="Unassembled WGS sequence"/>
</dbReference>
<feature type="domain" description="Histidine kinase" evidence="9">
    <location>
        <begin position="126"/>
        <end position="339"/>
    </location>
</feature>
<evidence type="ECO:0000256" key="7">
    <source>
        <dbReference type="ARBA" id="ARBA00023012"/>
    </source>
</evidence>
<dbReference type="InterPro" id="IPR004358">
    <property type="entry name" value="Sig_transdc_His_kin-like_C"/>
</dbReference>
<dbReference type="InterPro" id="IPR003661">
    <property type="entry name" value="HisK_dim/P_dom"/>
</dbReference>
<evidence type="ECO:0000313" key="14">
    <source>
        <dbReference type="Proteomes" id="UP000726105"/>
    </source>
</evidence>
<evidence type="ECO:0000313" key="11">
    <source>
        <dbReference type="EMBL" id="MBK7272586.1"/>
    </source>
</evidence>
<keyword evidence="5" id="KW-0808">Transferase</keyword>
<feature type="transmembrane region" description="Helical" evidence="8">
    <location>
        <begin position="69"/>
        <end position="89"/>
    </location>
</feature>
<proteinExistence type="predicted"/>
<reference evidence="13 14" key="1">
    <citation type="submission" date="2020-10" db="EMBL/GenBank/DDBJ databases">
        <title>Connecting structure to function with the recovery of over 1000 high-quality activated sludge metagenome-assembled genomes encoding full-length rRNA genes using long-read sequencing.</title>
        <authorList>
            <person name="Singleton C.M."/>
            <person name="Petriglieri F."/>
            <person name="Kristensen J.M."/>
            <person name="Kirkegaard R.H."/>
            <person name="Michaelsen T.Y."/>
            <person name="Andersen M.H."/>
            <person name="Karst S.M."/>
            <person name="Dueholm M.S."/>
            <person name="Nielsen P.H."/>
            <person name="Albertsen M."/>
        </authorList>
    </citation>
    <scope>NUCLEOTIDE SEQUENCE [LARGE SCALE GENOMIC DNA]</scope>
    <source>
        <strain evidence="10">AalE_18-Q3-R2-46_BAT3C.188</strain>
        <strain evidence="11">Ega_18-Q3-R5-49_MAXAC.001</strain>
        <strain evidence="12">Ribe_18-Q3-R11-54_MAXAC.001</strain>
    </source>
</reference>
<dbReference type="GO" id="GO:0000155">
    <property type="term" value="F:phosphorelay sensor kinase activity"/>
    <property type="evidence" value="ECO:0007669"/>
    <property type="project" value="InterPro"/>
</dbReference>
<dbReference type="Pfam" id="PF00512">
    <property type="entry name" value="HisKA"/>
    <property type="match status" value="1"/>
</dbReference>
<dbReference type="Proteomes" id="UP000886632">
    <property type="component" value="Unassembled WGS sequence"/>
</dbReference>
<evidence type="ECO:0000256" key="4">
    <source>
        <dbReference type="ARBA" id="ARBA00022553"/>
    </source>
</evidence>
<dbReference type="EMBL" id="JADIXZ010000003">
    <property type="protein sequence ID" value="MBK6300261.1"/>
    <property type="molecule type" value="Genomic_DNA"/>
</dbReference>
<keyword evidence="8" id="KW-0472">Membrane</keyword>
<dbReference type="AlphaFoldDB" id="A0A935CEQ8"/>
<evidence type="ECO:0000313" key="13">
    <source>
        <dbReference type="Proteomes" id="UP000718281"/>
    </source>
</evidence>
<evidence type="ECO:0000256" key="3">
    <source>
        <dbReference type="ARBA" id="ARBA00012438"/>
    </source>
</evidence>
<dbReference type="InterPro" id="IPR050736">
    <property type="entry name" value="Sensor_HK_Regulatory"/>
</dbReference>
<dbReference type="Gene3D" id="1.10.287.130">
    <property type="match status" value="1"/>
</dbReference>
<dbReference type="EC" id="2.7.13.3" evidence="3"/>
<sequence>MTPETETVLIAVGSAAGVGAAGALGVWALARRSIRSALVAAPLVVVGSVAAGVLVSSRAMFISDHDSSVVLLVVAAVAPVALVYGLVLASRVHRLDRAAAERAAEAVAAHERDAAVEAQRRDLVAWASHDLRTPLAGIRAMAEAIEDGVAPAEGAYPARIKAQADRMAAMVDDLLALSRIHSGTMTLAREQVSVADLVSDALATGAALAERSGVLVDGAADGPVLARVDARELGRVLDNLIANAVHATPRGGRVVVHAAASPTEVTIRVTDECGGIPADVRARMFEPWWRGDDARTPRAGDGAGLGLAVVQGIVSAHGGTVGVADVPGGCAIEVVLPRD</sequence>
<dbReference type="PRINTS" id="PR00344">
    <property type="entry name" value="BCTRLSENSOR"/>
</dbReference>
<comment type="caution">
    <text evidence="10">The sequence shown here is derived from an EMBL/GenBank/DDBJ whole genome shotgun (WGS) entry which is preliminary data.</text>
</comment>
<dbReference type="SUPFAM" id="SSF47384">
    <property type="entry name" value="Homodimeric domain of signal transducing histidine kinase"/>
    <property type="match status" value="1"/>
</dbReference>
<evidence type="ECO:0000256" key="2">
    <source>
        <dbReference type="ARBA" id="ARBA00004236"/>
    </source>
</evidence>
<dbReference type="Proteomes" id="UP000718281">
    <property type="component" value="Unassembled WGS sequence"/>
</dbReference>
<keyword evidence="8" id="KW-0812">Transmembrane</keyword>
<dbReference type="EMBL" id="JADKGK010000004">
    <property type="protein sequence ID" value="MBL0002630.1"/>
    <property type="molecule type" value="Genomic_DNA"/>
</dbReference>
<keyword evidence="6 10" id="KW-0418">Kinase</keyword>
<dbReference type="Pfam" id="PF02518">
    <property type="entry name" value="HATPase_c"/>
    <property type="match status" value="1"/>
</dbReference>
<feature type="transmembrane region" description="Helical" evidence="8">
    <location>
        <begin position="37"/>
        <end position="57"/>
    </location>
</feature>
<dbReference type="PANTHER" id="PTHR43711:SF1">
    <property type="entry name" value="HISTIDINE KINASE 1"/>
    <property type="match status" value="1"/>
</dbReference>
<protein>
    <recommendedName>
        <fullName evidence="3">histidine kinase</fullName>
        <ecNumber evidence="3">2.7.13.3</ecNumber>
    </recommendedName>
</protein>
<dbReference type="PANTHER" id="PTHR43711">
    <property type="entry name" value="TWO-COMPONENT HISTIDINE KINASE"/>
    <property type="match status" value="1"/>
</dbReference>
<evidence type="ECO:0000256" key="8">
    <source>
        <dbReference type="SAM" id="Phobius"/>
    </source>
</evidence>
<keyword evidence="7" id="KW-0902">Two-component regulatory system</keyword>
<name>A0A935CEQ8_9MICO</name>
<feature type="transmembrane region" description="Helical" evidence="8">
    <location>
        <begin position="6"/>
        <end position="30"/>
    </location>
</feature>